<name>A0ABX1J9T2_9PSEU</name>
<dbReference type="Proteomes" id="UP000715441">
    <property type="component" value="Unassembled WGS sequence"/>
</dbReference>
<evidence type="ECO:0000256" key="5">
    <source>
        <dbReference type="SAM" id="Phobius"/>
    </source>
</evidence>
<dbReference type="RefSeq" id="WP_168518076.1">
    <property type="nucleotide sequence ID" value="NZ_JAAXLS010000014.1"/>
</dbReference>
<evidence type="ECO:0000313" key="7">
    <source>
        <dbReference type="Proteomes" id="UP000715441"/>
    </source>
</evidence>
<evidence type="ECO:0000313" key="6">
    <source>
        <dbReference type="EMBL" id="NKQ55280.1"/>
    </source>
</evidence>
<evidence type="ECO:0000256" key="3">
    <source>
        <dbReference type="ARBA" id="ARBA00022989"/>
    </source>
</evidence>
<evidence type="ECO:0000256" key="1">
    <source>
        <dbReference type="ARBA" id="ARBA00004141"/>
    </source>
</evidence>
<keyword evidence="6" id="KW-0378">Hydrolase</keyword>
<dbReference type="NCBIfam" id="NF033740">
    <property type="entry name" value="MarP_fam_protase"/>
    <property type="match status" value="1"/>
</dbReference>
<reference evidence="6 7" key="1">
    <citation type="submission" date="2020-04" db="EMBL/GenBank/DDBJ databases">
        <title>Novel species.</title>
        <authorList>
            <person name="Teo W.F.A."/>
            <person name="Lipun K."/>
            <person name="Srisuk N."/>
            <person name="Duangmal K."/>
        </authorList>
    </citation>
    <scope>NUCLEOTIDE SEQUENCE [LARGE SCALE GENOMIC DNA]</scope>
    <source>
        <strain evidence="6 7">K13G38</strain>
    </source>
</reference>
<feature type="transmembrane region" description="Helical" evidence="5">
    <location>
        <begin position="106"/>
        <end position="130"/>
    </location>
</feature>
<dbReference type="SUPFAM" id="SSF50494">
    <property type="entry name" value="Trypsin-like serine proteases"/>
    <property type="match status" value="1"/>
</dbReference>
<protein>
    <submittedName>
        <fullName evidence="6">MarP family serine protease</fullName>
    </submittedName>
</protein>
<keyword evidence="4 5" id="KW-0472">Membrane</keyword>
<dbReference type="PRINTS" id="PR00834">
    <property type="entry name" value="PROTEASES2C"/>
</dbReference>
<feature type="transmembrane region" description="Helical" evidence="5">
    <location>
        <begin position="59"/>
        <end position="80"/>
    </location>
</feature>
<dbReference type="Pfam" id="PF13365">
    <property type="entry name" value="Trypsin_2"/>
    <property type="match status" value="1"/>
</dbReference>
<dbReference type="InterPro" id="IPR047680">
    <property type="entry name" value="MarP-like"/>
</dbReference>
<proteinExistence type="predicted"/>
<evidence type="ECO:0000256" key="4">
    <source>
        <dbReference type="ARBA" id="ARBA00023136"/>
    </source>
</evidence>
<accession>A0ABX1J9T2</accession>
<organism evidence="6 7">
    <name type="scientific">Amycolatopsis acididurans</name>
    <dbReference type="NCBI Taxonomy" id="2724524"/>
    <lineage>
        <taxon>Bacteria</taxon>
        <taxon>Bacillati</taxon>
        <taxon>Actinomycetota</taxon>
        <taxon>Actinomycetes</taxon>
        <taxon>Pseudonocardiales</taxon>
        <taxon>Pseudonocardiaceae</taxon>
        <taxon>Amycolatopsis</taxon>
    </lineage>
</organism>
<dbReference type="InterPro" id="IPR009003">
    <property type="entry name" value="Peptidase_S1_PA"/>
</dbReference>
<sequence>MNWVDVLVIVLALLAAISGARQGVVIALPALVGVIGGAIGGIRLAPLVVGLFTNPAMKVAFAVATVVFLVALGETLGVWVGRKFKYAVKRRFNTDKLTGIDQTLGAIVQGLVVFVVAWLIAVPLTGVAALPGLARAINNSAVLGAVDRAMPAAAEGLPADLRKLLDASGFPTIVDPFQKTQINETAPPDTSLQNSAVVQQLHGSVLKIRGTASSCSRALEGSGFVVAPQRVMTNAHVVAGTDETAVETSQGRLPARVVYFDPEVDIAVLAVPRLQAPPLDIATTPGRAGDSAIVLGYPLDGPYTATAARIRNEITLQGPDIYDSRTVRRDVFTVRAQVRSGNSGGPLVNPEGQVVGVVFGASVEDQDTGFTLTQKQVQSVLDAAPALSARVSTGSCAA</sequence>
<dbReference type="GO" id="GO:0008233">
    <property type="term" value="F:peptidase activity"/>
    <property type="evidence" value="ECO:0007669"/>
    <property type="project" value="UniProtKB-KW"/>
</dbReference>
<keyword evidence="7" id="KW-1185">Reference proteome</keyword>
<dbReference type="InterPro" id="IPR003825">
    <property type="entry name" value="Colicin-V_CvpA"/>
</dbReference>
<dbReference type="EMBL" id="JAAXLS010000014">
    <property type="protein sequence ID" value="NKQ55280.1"/>
    <property type="molecule type" value="Genomic_DNA"/>
</dbReference>
<comment type="subcellular location">
    <subcellularLocation>
        <location evidence="1">Membrane</location>
        <topology evidence="1">Multi-pass membrane protein</topology>
    </subcellularLocation>
</comment>
<keyword evidence="3 5" id="KW-1133">Transmembrane helix</keyword>
<dbReference type="GO" id="GO:0006508">
    <property type="term" value="P:proteolysis"/>
    <property type="evidence" value="ECO:0007669"/>
    <property type="project" value="UniProtKB-KW"/>
</dbReference>
<evidence type="ECO:0000256" key="2">
    <source>
        <dbReference type="ARBA" id="ARBA00022692"/>
    </source>
</evidence>
<dbReference type="InterPro" id="IPR043504">
    <property type="entry name" value="Peptidase_S1_PA_chymotrypsin"/>
</dbReference>
<dbReference type="PANTHER" id="PTHR43019:SF23">
    <property type="entry name" value="PROTEASE DO-LIKE 5, CHLOROPLASTIC"/>
    <property type="match status" value="1"/>
</dbReference>
<dbReference type="PANTHER" id="PTHR43019">
    <property type="entry name" value="SERINE ENDOPROTEASE DEGS"/>
    <property type="match status" value="1"/>
</dbReference>
<dbReference type="Gene3D" id="2.40.10.10">
    <property type="entry name" value="Trypsin-like serine proteases"/>
    <property type="match status" value="2"/>
</dbReference>
<dbReference type="Pfam" id="PF02674">
    <property type="entry name" value="Colicin_V"/>
    <property type="match status" value="1"/>
</dbReference>
<gene>
    <name evidence="6" type="ORF">HFP15_20550</name>
</gene>
<keyword evidence="2 5" id="KW-0812">Transmembrane</keyword>
<feature type="transmembrane region" description="Helical" evidence="5">
    <location>
        <begin position="32"/>
        <end position="52"/>
    </location>
</feature>
<keyword evidence="6" id="KW-0645">Protease</keyword>
<dbReference type="InterPro" id="IPR001940">
    <property type="entry name" value="Peptidase_S1C"/>
</dbReference>
<comment type="caution">
    <text evidence="6">The sequence shown here is derived from an EMBL/GenBank/DDBJ whole genome shotgun (WGS) entry which is preliminary data.</text>
</comment>